<reference evidence="2" key="1">
    <citation type="submission" date="2007-04" db="EMBL/GenBank/DDBJ databases">
        <authorList>
            <consortium name="The Broad Institute Genome Sequencing Platform"/>
            <person name="Birren B."/>
            <person name="Lander E."/>
            <person name="Galagan J."/>
            <person name="Nusbaum C."/>
            <person name="Devon K."/>
            <person name="Ma L.-J."/>
            <person name="Jaffe D."/>
            <person name="Butler J."/>
            <person name="Alvarez P."/>
            <person name="Gnerre S."/>
            <person name="Grabherr M."/>
            <person name="Kleber M."/>
            <person name="Mauceli E."/>
            <person name="Brockman W."/>
            <person name="MacCallum I.A."/>
            <person name="Young S."/>
            <person name="LaButti K."/>
            <person name="DeCaprio D."/>
            <person name="Crawford M."/>
            <person name="Koehrsen M."/>
            <person name="Engels R."/>
            <person name="Montgomery P."/>
            <person name="Pearson M."/>
            <person name="Howarth C."/>
            <person name="Larson L."/>
            <person name="White J."/>
            <person name="O'Leary S."/>
            <person name="Kodira C."/>
            <person name="Zeng Q."/>
            <person name="Yandava C."/>
            <person name="Alvarado L."/>
            <person name="Kistler C."/>
            <person name="Shim W.-B."/>
            <person name="Kang S."/>
            <person name="Woloshuk C."/>
        </authorList>
    </citation>
    <scope>NUCLEOTIDE SEQUENCE</scope>
    <source>
        <strain evidence="2">4287</strain>
    </source>
</reference>
<keyword evidence="1" id="KW-0732">Signal</keyword>
<dbReference type="Proteomes" id="UP000009097">
    <property type="component" value="Unassembled WGS sequence"/>
</dbReference>
<name>A0A0J9UUJ3_FUSO4</name>
<protein>
    <submittedName>
        <fullName evidence="2">Uncharacterized protein</fullName>
    </submittedName>
</protein>
<dbReference type="OrthoDB" id="4941480at2759"/>
<accession>A0A0J9UUJ3</accession>
<dbReference type="AlphaFoldDB" id="A0A0J9UUJ3"/>
<dbReference type="VEuPathDB" id="FungiDB:FOXG_19108"/>
<gene>
    <name evidence="2" type="ORF">FOXG_19108</name>
</gene>
<dbReference type="KEGG" id="fox:FOXG_19108"/>
<dbReference type="EMBL" id="DS231701">
    <property type="protein sequence ID" value="KNB03174.1"/>
    <property type="molecule type" value="Genomic_DNA"/>
</dbReference>
<feature type="chain" id="PRO_5005324301" evidence="1">
    <location>
        <begin position="19"/>
        <end position="177"/>
    </location>
</feature>
<dbReference type="GeneID" id="28959814"/>
<evidence type="ECO:0000313" key="3">
    <source>
        <dbReference type="Proteomes" id="UP000009097"/>
    </source>
</evidence>
<evidence type="ECO:0000313" key="2">
    <source>
        <dbReference type="EMBL" id="KNB03174.1"/>
    </source>
</evidence>
<sequence length="177" mass="19293">MLSLQGLGVLIFLGVAEGVPRPDESHQEALLKHHVNIPRDNANDGVPTDMLGAMSPQTDYRTMPAGTYTETISTGLVRIIVVNEPTPTTANQEKCPVECDCTRIKDKNSDEYAQCLTNAACRPCREPSLTASSTMKPKATCPAECNCTKIKDEQSQEYFQCITNVNCQSCRVGTPPN</sequence>
<reference evidence="2" key="2">
    <citation type="journal article" date="2010" name="Nature">
        <title>Comparative genomics reveals mobile pathogenicity chromosomes in Fusarium.</title>
        <authorList>
            <person name="Ma L.J."/>
            <person name="van der Does H.C."/>
            <person name="Borkovich K.A."/>
            <person name="Coleman J.J."/>
            <person name="Daboussi M.J."/>
            <person name="Di Pietro A."/>
            <person name="Dufresne M."/>
            <person name="Freitag M."/>
            <person name="Grabherr M."/>
            <person name="Henrissat B."/>
            <person name="Houterman P.M."/>
            <person name="Kang S."/>
            <person name="Shim W.B."/>
            <person name="Woloshuk C."/>
            <person name="Xie X."/>
            <person name="Xu J.R."/>
            <person name="Antoniw J."/>
            <person name="Baker S.E."/>
            <person name="Bluhm B.H."/>
            <person name="Breakspear A."/>
            <person name="Brown D.W."/>
            <person name="Butchko R.A."/>
            <person name="Chapman S."/>
            <person name="Coulson R."/>
            <person name="Coutinho P.M."/>
            <person name="Danchin E.G."/>
            <person name="Diener A."/>
            <person name="Gale L.R."/>
            <person name="Gardiner D.M."/>
            <person name="Goff S."/>
            <person name="Hammond-Kosack K.E."/>
            <person name="Hilburn K."/>
            <person name="Hua-Van A."/>
            <person name="Jonkers W."/>
            <person name="Kazan K."/>
            <person name="Kodira C.D."/>
            <person name="Koehrsen M."/>
            <person name="Kumar L."/>
            <person name="Lee Y.H."/>
            <person name="Li L."/>
            <person name="Manners J.M."/>
            <person name="Miranda-Saavedra D."/>
            <person name="Mukherjee M."/>
            <person name="Park G."/>
            <person name="Park J."/>
            <person name="Park S.Y."/>
            <person name="Proctor R.H."/>
            <person name="Regev A."/>
            <person name="Ruiz-Roldan M.C."/>
            <person name="Sain D."/>
            <person name="Sakthikumar S."/>
            <person name="Sykes S."/>
            <person name="Schwartz D.C."/>
            <person name="Turgeon B.G."/>
            <person name="Wapinski I."/>
            <person name="Yoder O."/>
            <person name="Young S."/>
            <person name="Zeng Q."/>
            <person name="Zhou S."/>
            <person name="Galagan J."/>
            <person name="Cuomo C.A."/>
            <person name="Kistler H.C."/>
            <person name="Rep M."/>
        </authorList>
    </citation>
    <scope>NUCLEOTIDE SEQUENCE [LARGE SCALE GENOMIC DNA]</scope>
    <source>
        <strain evidence="2">4287</strain>
    </source>
</reference>
<feature type="signal peptide" evidence="1">
    <location>
        <begin position="1"/>
        <end position="18"/>
    </location>
</feature>
<evidence type="ECO:0000256" key="1">
    <source>
        <dbReference type="SAM" id="SignalP"/>
    </source>
</evidence>
<organism evidence="2 3">
    <name type="scientific">Fusarium oxysporum f. sp. lycopersici (strain 4287 / CBS 123668 / FGSC 9935 / NRRL 34936)</name>
    <name type="common">Fusarium vascular wilt of tomato</name>
    <dbReference type="NCBI Taxonomy" id="426428"/>
    <lineage>
        <taxon>Eukaryota</taxon>
        <taxon>Fungi</taxon>
        <taxon>Dikarya</taxon>
        <taxon>Ascomycota</taxon>
        <taxon>Pezizomycotina</taxon>
        <taxon>Sordariomycetes</taxon>
        <taxon>Hypocreomycetidae</taxon>
        <taxon>Hypocreales</taxon>
        <taxon>Nectriaceae</taxon>
        <taxon>Fusarium</taxon>
        <taxon>Fusarium oxysporum species complex</taxon>
    </lineage>
</organism>
<dbReference type="RefSeq" id="XP_018241219.1">
    <property type="nucleotide sequence ID" value="XM_018399296.1"/>
</dbReference>
<proteinExistence type="predicted"/>